<dbReference type="InterPro" id="IPR012662">
    <property type="entry name" value="CHP02449"/>
</dbReference>
<dbReference type="EMBL" id="MFSS01000075">
    <property type="protein sequence ID" value="OGI42878.1"/>
    <property type="molecule type" value="Genomic_DNA"/>
</dbReference>
<evidence type="ECO:0000256" key="1">
    <source>
        <dbReference type="SAM" id="Coils"/>
    </source>
</evidence>
<feature type="coiled-coil region" evidence="1">
    <location>
        <begin position="6"/>
        <end position="33"/>
    </location>
</feature>
<proteinExistence type="predicted"/>
<reference evidence="2 3" key="1">
    <citation type="journal article" date="2016" name="Nat. Commun.">
        <title>Thousands of microbial genomes shed light on interconnected biogeochemical processes in an aquifer system.</title>
        <authorList>
            <person name="Anantharaman K."/>
            <person name="Brown C.T."/>
            <person name="Hug L.A."/>
            <person name="Sharon I."/>
            <person name="Castelle C.J."/>
            <person name="Probst A.J."/>
            <person name="Thomas B.C."/>
            <person name="Singh A."/>
            <person name="Wilkins M.J."/>
            <person name="Karaoz U."/>
            <person name="Brodie E.L."/>
            <person name="Williams K.H."/>
            <person name="Hubbard S.S."/>
            <person name="Banfield J.F."/>
        </authorList>
    </citation>
    <scope>NUCLEOTIDE SEQUENCE [LARGE SCALE GENOMIC DNA]</scope>
</reference>
<dbReference type="Gene3D" id="1.20.5.340">
    <property type="match status" value="1"/>
</dbReference>
<sequence>MLEQRVEQLIAAVQRLKKENRSLKSGQRDLAQEHARLVEKTQIARTRIESMIGRLKSLERSG</sequence>
<evidence type="ECO:0000313" key="2">
    <source>
        <dbReference type="EMBL" id="OGI42878.1"/>
    </source>
</evidence>
<evidence type="ECO:0000313" key="3">
    <source>
        <dbReference type="Proteomes" id="UP000177925"/>
    </source>
</evidence>
<gene>
    <name evidence="2" type="ORF">A2150_02870</name>
</gene>
<organism evidence="2 3">
    <name type="scientific">Candidatus Muproteobacteria bacterium RBG_16_64_11</name>
    <dbReference type="NCBI Taxonomy" id="1817758"/>
    <lineage>
        <taxon>Bacteria</taxon>
        <taxon>Pseudomonadati</taxon>
        <taxon>Pseudomonadota</taxon>
        <taxon>Candidatus Muproteobacteria</taxon>
    </lineage>
</organism>
<comment type="caution">
    <text evidence="2">The sequence shown here is derived from an EMBL/GenBank/DDBJ whole genome shotgun (WGS) entry which is preliminary data.</text>
</comment>
<dbReference type="STRING" id="1817758.A2150_02870"/>
<keyword evidence="1" id="KW-0175">Coiled coil</keyword>
<protein>
    <submittedName>
        <fullName evidence="2">TIGR02449 family protein</fullName>
    </submittedName>
</protein>
<accession>A0A1F6TCL6</accession>
<dbReference type="NCBIfam" id="TIGR02449">
    <property type="entry name" value="TIGR02449 family protein"/>
    <property type="match status" value="1"/>
</dbReference>
<name>A0A1F6TCL6_9PROT</name>
<dbReference type="Proteomes" id="UP000177925">
    <property type="component" value="Unassembled WGS sequence"/>
</dbReference>
<dbReference type="AlphaFoldDB" id="A0A1F6TCL6"/>